<reference evidence="4" key="1">
    <citation type="journal article" date="2017" name="Appl. Environ. Microbiol.">
        <title>Genomic analysis of Calderihabitans maritimus KKC1, a thermophilic hydrogenogenic carboxydotrophic bacterium isolated from marine sediment.</title>
        <authorList>
            <person name="Omae K."/>
            <person name="Yoneda Y."/>
            <person name="Fukuyama Y."/>
            <person name="Yoshida T."/>
            <person name="Sako Y."/>
        </authorList>
    </citation>
    <scope>NUCLEOTIDE SEQUENCE [LARGE SCALE GENOMIC DNA]</scope>
    <source>
        <strain evidence="4">KKC1</strain>
    </source>
</reference>
<proteinExistence type="predicted"/>
<dbReference type="AlphaFoldDB" id="A0A1Z5HQS3"/>
<accession>A0A1Z5HQS3</accession>
<evidence type="ECO:0000259" key="2">
    <source>
        <dbReference type="Pfam" id="PF14478"/>
    </source>
</evidence>
<organism evidence="3 4">
    <name type="scientific">Calderihabitans maritimus</name>
    <dbReference type="NCBI Taxonomy" id="1246530"/>
    <lineage>
        <taxon>Bacteria</taxon>
        <taxon>Bacillati</taxon>
        <taxon>Bacillota</taxon>
        <taxon>Clostridia</taxon>
        <taxon>Neomoorellales</taxon>
        <taxon>Calderihabitantaceae</taxon>
        <taxon>Calderihabitans</taxon>
    </lineage>
</organism>
<dbReference type="PROSITE" id="PS51257">
    <property type="entry name" value="PROKAR_LIPOPROTEIN"/>
    <property type="match status" value="1"/>
</dbReference>
<protein>
    <recommendedName>
        <fullName evidence="2">Transcobalamin-like C-terminal domain-containing protein</fullName>
    </recommendedName>
</protein>
<dbReference type="InterPro" id="IPR027954">
    <property type="entry name" value="Transcobalamin-like_C"/>
</dbReference>
<gene>
    <name evidence="3" type="ORF">KKC1_09480</name>
</gene>
<dbReference type="Pfam" id="PF14478">
    <property type="entry name" value="DUF4430"/>
    <property type="match status" value="1"/>
</dbReference>
<keyword evidence="4" id="KW-1185">Reference proteome</keyword>
<evidence type="ECO:0000313" key="3">
    <source>
        <dbReference type="EMBL" id="GAW91788.1"/>
    </source>
</evidence>
<feature type="chain" id="PRO_5038981844" description="Transcobalamin-like C-terminal domain-containing protein" evidence="1">
    <location>
        <begin position="21"/>
        <end position="321"/>
    </location>
</feature>
<dbReference type="EMBL" id="BDGJ01000033">
    <property type="protein sequence ID" value="GAW91788.1"/>
    <property type="molecule type" value="Genomic_DNA"/>
</dbReference>
<dbReference type="Gene3D" id="2.170.130.30">
    <property type="match status" value="1"/>
</dbReference>
<feature type="domain" description="Transcobalamin-like C-terminal" evidence="2">
    <location>
        <begin position="60"/>
        <end position="134"/>
    </location>
</feature>
<feature type="signal peptide" evidence="1">
    <location>
        <begin position="1"/>
        <end position="20"/>
    </location>
</feature>
<dbReference type="RefSeq" id="WP_088553270.1">
    <property type="nucleotide sequence ID" value="NZ_BDGJ01000033.1"/>
</dbReference>
<name>A0A1Z5HQS3_9FIRM</name>
<comment type="caution">
    <text evidence="3">The sequence shown here is derived from an EMBL/GenBank/DDBJ whole genome shotgun (WGS) entry which is preliminary data.</text>
</comment>
<keyword evidence="1" id="KW-0732">Signal</keyword>
<dbReference type="Proteomes" id="UP000197032">
    <property type="component" value="Unassembled WGS sequence"/>
</dbReference>
<sequence length="321" mass="34877">MKFIKIVATILLVMLLTGCGQEISSQGGANPQEDNRVKLWVTTDFGVDEVFTAPVPFRPGEAVLDLLIQHLEVETHYGGGFVNSINGIRSGYTGISGTARRKSDWFYWVNGILSSVGAGDYFPQKGDVIWWDYHNWETGNLIPAVVGAYPQPFINGYSGKNPGVRIMFTPEQKELAAKIGEALNELGAPSVEVVSYQDSLARSRDRITMVVGLWSELEQYKTLADLARKRNKVGLFVDLQAMKFTILDAEGLPKGTYGAGTGAILATGAGPGDPYPLWVVTAVDVGGLEEAVEILTGAPERLERHIGVLVRENLIIGLPAR</sequence>
<evidence type="ECO:0000313" key="4">
    <source>
        <dbReference type="Proteomes" id="UP000197032"/>
    </source>
</evidence>
<evidence type="ECO:0000256" key="1">
    <source>
        <dbReference type="SAM" id="SignalP"/>
    </source>
</evidence>
<dbReference type="OrthoDB" id="1806555at2"/>